<dbReference type="AlphaFoldDB" id="A0A6J4HUE0"/>
<dbReference type="PANTHER" id="PTHR36439:SF1">
    <property type="entry name" value="DUF1697 DOMAIN-CONTAINING PROTEIN"/>
    <property type="match status" value="1"/>
</dbReference>
<dbReference type="InterPro" id="IPR012545">
    <property type="entry name" value="DUF1697"/>
</dbReference>
<proteinExistence type="predicted"/>
<gene>
    <name evidence="1" type="ORF">AVDCRST_MAG50-1207</name>
</gene>
<evidence type="ECO:0000313" key="1">
    <source>
        <dbReference type="EMBL" id="CAA9233650.1"/>
    </source>
</evidence>
<reference evidence="1" key="1">
    <citation type="submission" date="2020-02" db="EMBL/GenBank/DDBJ databases">
        <authorList>
            <person name="Meier V. D."/>
        </authorList>
    </citation>
    <scope>NUCLEOTIDE SEQUENCE</scope>
    <source>
        <strain evidence="1">AVDCRST_MAG50</strain>
    </source>
</reference>
<dbReference type="EMBL" id="CADCTF010000065">
    <property type="protein sequence ID" value="CAA9233650.1"/>
    <property type="molecule type" value="Genomic_DNA"/>
</dbReference>
<dbReference type="Gene3D" id="3.30.70.1280">
    <property type="entry name" value="SP0830-like domains"/>
    <property type="match status" value="1"/>
</dbReference>
<accession>A0A6J4HUE0</accession>
<name>A0A6J4HUE0_9ACTN</name>
<dbReference type="PIRSF" id="PIRSF008502">
    <property type="entry name" value="UCP008502"/>
    <property type="match status" value="1"/>
</dbReference>
<evidence type="ECO:0008006" key="2">
    <source>
        <dbReference type="Google" id="ProtNLM"/>
    </source>
</evidence>
<sequence>MTLEVVLLRAVNVGARKLSMAALRAGLEQAGCTDVVTYVQSGNVVLRPPDPRPDGLQAWLEGVISDVAGFSVPVVLRTGAELEETVARNPYPDAGGTQLHVVFFAEEPPSDTLDGLDLDAFRPDSCALLGRDLYMHLPGGMGRAKLPIALEKAGRKARPPALGTSRNWNTVLKLVALAQE</sequence>
<dbReference type="SUPFAM" id="SSF160379">
    <property type="entry name" value="SP0830-like"/>
    <property type="match status" value="1"/>
</dbReference>
<protein>
    <recommendedName>
        <fullName evidence="2">DUF1697 domain-containing protein</fullName>
    </recommendedName>
</protein>
<dbReference type="Pfam" id="PF08002">
    <property type="entry name" value="DUF1697"/>
    <property type="match status" value="1"/>
</dbReference>
<organism evidence="1">
    <name type="scientific">uncultured Acidimicrobiales bacterium</name>
    <dbReference type="NCBI Taxonomy" id="310071"/>
    <lineage>
        <taxon>Bacteria</taxon>
        <taxon>Bacillati</taxon>
        <taxon>Actinomycetota</taxon>
        <taxon>Acidimicrobiia</taxon>
        <taxon>Acidimicrobiales</taxon>
        <taxon>environmental samples</taxon>
    </lineage>
</organism>
<dbReference type="PANTHER" id="PTHR36439">
    <property type="entry name" value="BLL4334 PROTEIN"/>
    <property type="match status" value="1"/>
</dbReference>